<proteinExistence type="inferred from homology"/>
<feature type="domain" description="N-acetyltransferase" evidence="7">
    <location>
        <begin position="9"/>
        <end position="153"/>
    </location>
</feature>
<comment type="subcellular location">
    <subcellularLocation>
        <location evidence="5 6">Cytoplasm</location>
    </subcellularLocation>
</comment>
<gene>
    <name evidence="5" type="primary">rimI</name>
    <name evidence="8" type="ORF">C7443_101296</name>
</gene>
<name>A0A317MZQ5_9GAMM</name>
<keyword evidence="2 5" id="KW-0963">Cytoplasm</keyword>
<dbReference type="GO" id="GO:0005737">
    <property type="term" value="C:cytoplasm"/>
    <property type="evidence" value="ECO:0007669"/>
    <property type="project" value="UniProtKB-SubCell"/>
</dbReference>
<accession>A0A317MZQ5</accession>
<evidence type="ECO:0000259" key="7">
    <source>
        <dbReference type="PROSITE" id="PS51186"/>
    </source>
</evidence>
<comment type="function">
    <text evidence="5 6">Acetylates the N-terminal alanine of ribosomal protein bS18.</text>
</comment>
<evidence type="ECO:0000256" key="5">
    <source>
        <dbReference type="HAMAP-Rule" id="MF_02210"/>
    </source>
</evidence>
<dbReference type="Proteomes" id="UP000246569">
    <property type="component" value="Unassembled WGS sequence"/>
</dbReference>
<evidence type="ECO:0000313" key="9">
    <source>
        <dbReference type="Proteomes" id="UP000246569"/>
    </source>
</evidence>
<feature type="active site" description="Proton acceptor" evidence="5">
    <location>
        <position position="110"/>
    </location>
</feature>
<feature type="binding site" evidence="5">
    <location>
        <position position="115"/>
    </location>
    <ligand>
        <name>acetyl-CoA</name>
        <dbReference type="ChEBI" id="CHEBI:57288"/>
    </ligand>
</feature>
<dbReference type="PANTHER" id="PTHR43420:SF51">
    <property type="entry name" value="PEPTIDYL-LYSINE N-ACETYLTRANSFERASE YIAC"/>
    <property type="match status" value="1"/>
</dbReference>
<evidence type="ECO:0000256" key="4">
    <source>
        <dbReference type="ARBA" id="ARBA00023315"/>
    </source>
</evidence>
<dbReference type="EMBL" id="QGTJ01000001">
    <property type="protein sequence ID" value="PWV65811.1"/>
    <property type="molecule type" value="Genomic_DNA"/>
</dbReference>
<comment type="caution">
    <text evidence="8">The sequence shown here is derived from an EMBL/GenBank/DDBJ whole genome shotgun (WGS) entry which is preliminary data.</text>
</comment>
<dbReference type="RefSeq" id="WP_110016803.1">
    <property type="nucleotide sequence ID" value="NZ_QGTJ01000001.1"/>
</dbReference>
<evidence type="ECO:0000256" key="1">
    <source>
        <dbReference type="ARBA" id="ARBA00005395"/>
    </source>
</evidence>
<keyword evidence="8" id="KW-0687">Ribonucleoprotein</keyword>
<dbReference type="InterPro" id="IPR043690">
    <property type="entry name" value="RimI"/>
</dbReference>
<dbReference type="InterPro" id="IPR000182">
    <property type="entry name" value="GNAT_dom"/>
</dbReference>
<dbReference type="GO" id="GO:0008999">
    <property type="term" value="F:protein-N-terminal-alanine acetyltransferase activity"/>
    <property type="evidence" value="ECO:0007669"/>
    <property type="project" value="UniProtKB-UniRule"/>
</dbReference>
<protein>
    <recommendedName>
        <fullName evidence="5 6">[Ribosomal protein bS18]-alanine N-acetyltransferase</fullName>
        <ecNumber evidence="5 6">2.3.1.266</ecNumber>
    </recommendedName>
</protein>
<dbReference type="InterPro" id="IPR006464">
    <property type="entry name" value="AcTrfase_RimI/Ard1"/>
</dbReference>
<feature type="binding site" evidence="5">
    <location>
        <begin position="76"/>
        <end position="78"/>
    </location>
    <ligand>
        <name>acetyl-CoA</name>
        <dbReference type="ChEBI" id="CHEBI:57288"/>
    </ligand>
</feature>
<keyword evidence="3 5" id="KW-0808">Transferase</keyword>
<comment type="similarity">
    <text evidence="1 5 6">Belongs to the acetyltransferase family. RimI subfamily.</text>
</comment>
<dbReference type="GO" id="GO:0005840">
    <property type="term" value="C:ribosome"/>
    <property type="evidence" value="ECO:0007669"/>
    <property type="project" value="UniProtKB-KW"/>
</dbReference>
<dbReference type="NCBIfam" id="TIGR01575">
    <property type="entry name" value="rimI"/>
    <property type="match status" value="1"/>
</dbReference>
<evidence type="ECO:0000313" key="8">
    <source>
        <dbReference type="EMBL" id="PWV65811.1"/>
    </source>
</evidence>
<dbReference type="SUPFAM" id="SSF55729">
    <property type="entry name" value="Acyl-CoA N-acyltransferases (Nat)"/>
    <property type="match status" value="1"/>
</dbReference>
<dbReference type="PANTHER" id="PTHR43420">
    <property type="entry name" value="ACETYLTRANSFERASE"/>
    <property type="match status" value="1"/>
</dbReference>
<comment type="catalytic activity">
    <reaction evidence="5 6">
        <text>N-terminal L-alanyl-[ribosomal protein bS18] + acetyl-CoA = N-terminal N(alpha)-acetyl-L-alanyl-[ribosomal protein bS18] + CoA + H(+)</text>
        <dbReference type="Rhea" id="RHEA:43756"/>
        <dbReference type="Rhea" id="RHEA-COMP:10676"/>
        <dbReference type="Rhea" id="RHEA-COMP:10677"/>
        <dbReference type="ChEBI" id="CHEBI:15378"/>
        <dbReference type="ChEBI" id="CHEBI:57287"/>
        <dbReference type="ChEBI" id="CHEBI:57288"/>
        <dbReference type="ChEBI" id="CHEBI:64718"/>
        <dbReference type="ChEBI" id="CHEBI:83683"/>
        <dbReference type="EC" id="2.3.1.266"/>
    </reaction>
</comment>
<feature type="active site" description="Proton donor" evidence="5">
    <location>
        <position position="122"/>
    </location>
</feature>
<sequence length="153" mass="16636">MSTSGELIAEVRAMTVDDIPAVMVVELAAYPFPWTAAIFRDCLKSAYHGYVWEIGGVLAAYAMTSVAVGEMHLLNLAVAPHRQSQGVGRRLLRHVMASSRELGADMMFLEVRPSNIHAIALYLSEGLGEIGQRRGYYPAAGGREDALVMARSL</sequence>
<dbReference type="InterPro" id="IPR016181">
    <property type="entry name" value="Acyl_CoA_acyltransferase"/>
</dbReference>
<dbReference type="Pfam" id="PF00583">
    <property type="entry name" value="Acetyltransf_1"/>
    <property type="match status" value="1"/>
</dbReference>
<dbReference type="PROSITE" id="PS51186">
    <property type="entry name" value="GNAT"/>
    <property type="match status" value="1"/>
</dbReference>
<dbReference type="EC" id="2.3.1.266" evidence="5 6"/>
<evidence type="ECO:0000256" key="6">
    <source>
        <dbReference type="RuleBase" id="RU363094"/>
    </source>
</evidence>
<dbReference type="OrthoDB" id="9796919at2"/>
<dbReference type="CDD" id="cd04301">
    <property type="entry name" value="NAT_SF"/>
    <property type="match status" value="1"/>
</dbReference>
<evidence type="ECO:0000256" key="3">
    <source>
        <dbReference type="ARBA" id="ARBA00022679"/>
    </source>
</evidence>
<dbReference type="InterPro" id="IPR050680">
    <property type="entry name" value="YpeA/RimI_acetyltransf"/>
</dbReference>
<keyword evidence="4 5" id="KW-0012">Acyltransferase</keyword>
<evidence type="ECO:0000256" key="2">
    <source>
        <dbReference type="ARBA" id="ARBA00022490"/>
    </source>
</evidence>
<dbReference type="Gene3D" id="3.40.630.30">
    <property type="match status" value="1"/>
</dbReference>
<dbReference type="HAMAP" id="MF_02210">
    <property type="entry name" value="RimI"/>
    <property type="match status" value="1"/>
</dbReference>
<dbReference type="AlphaFoldDB" id="A0A317MZQ5"/>
<keyword evidence="9" id="KW-1185">Reference proteome</keyword>
<organism evidence="8 9">
    <name type="scientific">Plasticicumulans acidivorans</name>
    <dbReference type="NCBI Taxonomy" id="886464"/>
    <lineage>
        <taxon>Bacteria</taxon>
        <taxon>Pseudomonadati</taxon>
        <taxon>Pseudomonadota</taxon>
        <taxon>Gammaproteobacteria</taxon>
        <taxon>Candidatus Competibacteraceae</taxon>
        <taxon>Plasticicumulans</taxon>
    </lineage>
</organism>
<reference evidence="8 9" key="1">
    <citation type="submission" date="2018-05" db="EMBL/GenBank/DDBJ databases">
        <title>Genomic Encyclopedia of Type Strains, Phase IV (KMG-IV): sequencing the most valuable type-strain genomes for metagenomic binning, comparative biology and taxonomic classification.</title>
        <authorList>
            <person name="Goeker M."/>
        </authorList>
    </citation>
    <scope>NUCLEOTIDE SEQUENCE [LARGE SCALE GENOMIC DNA]</scope>
    <source>
        <strain evidence="8 9">DSM 23606</strain>
    </source>
</reference>
<keyword evidence="8" id="KW-0689">Ribosomal protein</keyword>
<comment type="caution">
    <text evidence="5">Lacks conserved residue(s) required for the propagation of feature annotation.</text>
</comment>